<comment type="caution">
    <text evidence="5">The sequence shown here is derived from an EMBL/GenBank/DDBJ whole genome shotgun (WGS) entry which is preliminary data.</text>
</comment>
<sequence length="157" mass="17950">MEQRKHVSDSKTEQVYILHPQHMNTYGRLFGGILMQWIDEIAAIVAKRHAQCEVTTAAIDNLNFKAGASINDMVVLIARLTYVGTSSMEVRVDTYTEDLSGERHSINRAYLIFVAIDKDGHPVKVPGLIIETESEKAEWEGGKKRYELRKQRRREGY</sequence>
<evidence type="ECO:0000313" key="6">
    <source>
        <dbReference type="Proteomes" id="UP000824201"/>
    </source>
</evidence>
<dbReference type="GO" id="GO:0005829">
    <property type="term" value="C:cytosol"/>
    <property type="evidence" value="ECO:0007669"/>
    <property type="project" value="TreeGrafter"/>
</dbReference>
<dbReference type="GO" id="GO:0052816">
    <property type="term" value="F:long-chain fatty acyl-CoA hydrolase activity"/>
    <property type="evidence" value="ECO:0007669"/>
    <property type="project" value="TreeGrafter"/>
</dbReference>
<evidence type="ECO:0000256" key="1">
    <source>
        <dbReference type="ARBA" id="ARBA00010458"/>
    </source>
</evidence>
<evidence type="ECO:0000259" key="4">
    <source>
        <dbReference type="PROSITE" id="PS51770"/>
    </source>
</evidence>
<dbReference type="InterPro" id="IPR033120">
    <property type="entry name" value="HOTDOG_ACOT"/>
</dbReference>
<dbReference type="SUPFAM" id="SSF54637">
    <property type="entry name" value="Thioesterase/thiol ester dehydrase-isomerase"/>
    <property type="match status" value="1"/>
</dbReference>
<dbReference type="PANTHER" id="PTHR11049:SF24">
    <property type="entry name" value="CYTOSOLIC ACYL COENZYME A THIOESTER HYDROLASE"/>
    <property type="match status" value="1"/>
</dbReference>
<dbReference type="GO" id="GO:0009062">
    <property type="term" value="P:fatty acid catabolic process"/>
    <property type="evidence" value="ECO:0007669"/>
    <property type="project" value="TreeGrafter"/>
</dbReference>
<dbReference type="AlphaFoldDB" id="A0A9D1JCJ5"/>
<gene>
    <name evidence="5" type="ORF">IAC96_03945</name>
</gene>
<evidence type="ECO:0000313" key="5">
    <source>
        <dbReference type="EMBL" id="HIR88082.1"/>
    </source>
</evidence>
<dbReference type="Proteomes" id="UP000824201">
    <property type="component" value="Unassembled WGS sequence"/>
</dbReference>
<dbReference type="GO" id="GO:0006637">
    <property type="term" value="P:acyl-CoA metabolic process"/>
    <property type="evidence" value="ECO:0007669"/>
    <property type="project" value="TreeGrafter"/>
</dbReference>
<name>A0A9D1JCJ5_9FIRM</name>
<organism evidence="5 6">
    <name type="scientific">Candidatus Fimimorpha faecalis</name>
    <dbReference type="NCBI Taxonomy" id="2840824"/>
    <lineage>
        <taxon>Bacteria</taxon>
        <taxon>Bacillati</taxon>
        <taxon>Bacillota</taxon>
        <taxon>Clostridia</taxon>
        <taxon>Eubacteriales</taxon>
        <taxon>Candidatus Fimimorpha</taxon>
    </lineage>
</organism>
<evidence type="ECO:0000256" key="2">
    <source>
        <dbReference type="ARBA" id="ARBA00022801"/>
    </source>
</evidence>
<dbReference type="PROSITE" id="PS51770">
    <property type="entry name" value="HOTDOG_ACOT"/>
    <property type="match status" value="1"/>
</dbReference>
<dbReference type="InterPro" id="IPR029069">
    <property type="entry name" value="HotDog_dom_sf"/>
</dbReference>
<protein>
    <submittedName>
        <fullName evidence="5">Acyl-CoA thioesterase</fullName>
    </submittedName>
</protein>
<comment type="similarity">
    <text evidence="1">Belongs to the acyl coenzyme A hydrolase family.</text>
</comment>
<dbReference type="Gene3D" id="3.10.129.10">
    <property type="entry name" value="Hotdog Thioesterase"/>
    <property type="match status" value="1"/>
</dbReference>
<dbReference type="EMBL" id="DVHN01000045">
    <property type="protein sequence ID" value="HIR88082.1"/>
    <property type="molecule type" value="Genomic_DNA"/>
</dbReference>
<dbReference type="CDD" id="cd03442">
    <property type="entry name" value="BFIT_BACH"/>
    <property type="match status" value="1"/>
</dbReference>
<reference evidence="5" key="1">
    <citation type="submission" date="2020-10" db="EMBL/GenBank/DDBJ databases">
        <authorList>
            <person name="Gilroy R."/>
        </authorList>
    </citation>
    <scope>NUCLEOTIDE SEQUENCE</scope>
    <source>
        <strain evidence="5">ChiW13-3771</strain>
    </source>
</reference>
<reference evidence="5" key="2">
    <citation type="journal article" date="2021" name="PeerJ">
        <title>Extensive microbial diversity within the chicken gut microbiome revealed by metagenomics and culture.</title>
        <authorList>
            <person name="Gilroy R."/>
            <person name="Ravi A."/>
            <person name="Getino M."/>
            <person name="Pursley I."/>
            <person name="Horton D.L."/>
            <person name="Alikhan N.F."/>
            <person name="Baker D."/>
            <person name="Gharbi K."/>
            <person name="Hall N."/>
            <person name="Watson M."/>
            <person name="Adriaenssens E.M."/>
            <person name="Foster-Nyarko E."/>
            <person name="Jarju S."/>
            <person name="Secka A."/>
            <person name="Antonio M."/>
            <person name="Oren A."/>
            <person name="Chaudhuri R.R."/>
            <person name="La Ragione R."/>
            <person name="Hildebrand F."/>
            <person name="Pallen M.J."/>
        </authorList>
    </citation>
    <scope>NUCLEOTIDE SEQUENCE</scope>
    <source>
        <strain evidence="5">ChiW13-3771</strain>
    </source>
</reference>
<dbReference type="InterPro" id="IPR040170">
    <property type="entry name" value="Cytosol_ACT"/>
</dbReference>
<accession>A0A9D1JCJ5</accession>
<dbReference type="Pfam" id="PF03061">
    <property type="entry name" value="4HBT"/>
    <property type="match status" value="1"/>
</dbReference>
<feature type="domain" description="HotDog ACOT-type" evidence="4">
    <location>
        <begin position="8"/>
        <end position="119"/>
    </location>
</feature>
<dbReference type="PANTHER" id="PTHR11049">
    <property type="entry name" value="ACYL COENZYME A THIOESTER HYDROLASE"/>
    <property type="match status" value="1"/>
</dbReference>
<keyword evidence="2 3" id="KW-0378">Hydrolase</keyword>
<evidence type="ECO:0000256" key="3">
    <source>
        <dbReference type="PROSITE-ProRule" id="PRU01106"/>
    </source>
</evidence>
<dbReference type="InterPro" id="IPR006683">
    <property type="entry name" value="Thioestr_dom"/>
</dbReference>
<proteinExistence type="inferred from homology"/>